<organism evidence="3 4">
    <name type="scientific">Paludisphaera borealis</name>
    <dbReference type="NCBI Taxonomy" id="1387353"/>
    <lineage>
        <taxon>Bacteria</taxon>
        <taxon>Pseudomonadati</taxon>
        <taxon>Planctomycetota</taxon>
        <taxon>Planctomycetia</taxon>
        <taxon>Isosphaerales</taxon>
        <taxon>Isosphaeraceae</taxon>
        <taxon>Paludisphaera</taxon>
    </lineage>
</organism>
<dbReference type="Proteomes" id="UP000186309">
    <property type="component" value="Chromosome"/>
</dbReference>
<dbReference type="STRING" id="1387353.BSF38_05463"/>
<feature type="domain" description="FAD dependent oxidoreductase" evidence="2">
    <location>
        <begin position="5"/>
        <end position="395"/>
    </location>
</feature>
<dbReference type="PROSITE" id="PS51257">
    <property type="entry name" value="PROKAR_LIPOPROTEIN"/>
    <property type="match status" value="1"/>
</dbReference>
<evidence type="ECO:0000256" key="1">
    <source>
        <dbReference type="ARBA" id="ARBA00023002"/>
    </source>
</evidence>
<dbReference type="PANTHER" id="PTHR13847">
    <property type="entry name" value="SARCOSINE DEHYDROGENASE-RELATED"/>
    <property type="match status" value="1"/>
</dbReference>
<reference evidence="4" key="1">
    <citation type="submission" date="2016-12" db="EMBL/GenBank/DDBJ databases">
        <title>Comparative genomics of four Isosphaeraceae planctomycetes: a common pool of plasmids and glycoside hydrolase genes.</title>
        <authorList>
            <person name="Ivanova A."/>
        </authorList>
    </citation>
    <scope>NUCLEOTIDE SEQUENCE [LARGE SCALE GENOMIC DNA]</scope>
    <source>
        <strain evidence="4">PX4</strain>
    </source>
</reference>
<dbReference type="InterPro" id="IPR006076">
    <property type="entry name" value="FAD-dep_OxRdtase"/>
</dbReference>
<dbReference type="AlphaFoldDB" id="A0A1U7CY52"/>
<evidence type="ECO:0000313" key="4">
    <source>
        <dbReference type="Proteomes" id="UP000186309"/>
    </source>
</evidence>
<dbReference type="Gene3D" id="3.50.50.60">
    <property type="entry name" value="FAD/NAD(P)-binding domain"/>
    <property type="match status" value="2"/>
</dbReference>
<dbReference type="KEGG" id="pbor:BSF38_05463"/>
<keyword evidence="4" id="KW-1185">Reference proteome</keyword>
<dbReference type="InterPro" id="IPR036188">
    <property type="entry name" value="FAD/NAD-bd_sf"/>
</dbReference>
<keyword evidence="1 3" id="KW-0560">Oxidoreductase</keyword>
<name>A0A1U7CY52_9BACT</name>
<dbReference type="PANTHER" id="PTHR13847:SF289">
    <property type="entry name" value="GLYCINE OXIDASE"/>
    <property type="match status" value="1"/>
</dbReference>
<dbReference type="Pfam" id="PF01266">
    <property type="entry name" value="DAO"/>
    <property type="match status" value="1"/>
</dbReference>
<dbReference type="Gene3D" id="3.30.9.10">
    <property type="entry name" value="D-Amino Acid Oxidase, subunit A, domain 2"/>
    <property type="match status" value="1"/>
</dbReference>
<gene>
    <name evidence="3" type="primary">dadA1</name>
    <name evidence="3" type="ORF">BSF38_05463</name>
</gene>
<dbReference type="RefSeq" id="WP_076350181.1">
    <property type="nucleotide sequence ID" value="NZ_CP019082.1"/>
</dbReference>
<dbReference type="EC" id="1.4.99.-" evidence="3"/>
<dbReference type="GO" id="GO:0016491">
    <property type="term" value="F:oxidoreductase activity"/>
    <property type="evidence" value="ECO:0007669"/>
    <property type="project" value="UniProtKB-KW"/>
</dbReference>
<dbReference type="OrthoDB" id="9794226at2"/>
<accession>A0A1U7CY52</accession>
<sequence>MSKSVLVIGGGVVGTSCAYFLSKAGWRVTVIDRGTIGGGSSAANCGFVCPSHVLPLAEPGMVAKGLASLLQKYSPLKIKLRPDPALWSWLIHFALRCNERDMLASARGIQPLLDASLALYHELVATENLDCEWESRGLFFVYKSKAELDAYAPTDRLLADSFHCAAKRYDGDAVLELEPALKPGLAGGWYYHEDAHLRPDKLMRSWRERLEASGVTFREHCGFKGFRRLAGRASAVDTDQGELSADAFVIAAGAWTPQLNDHLGCKIPIQPGKGYSLTMPRPSICPNVPMIFPETRVAVTPFHTGYRLGSMMEFAGYDESIHPSRLQLLRDGAAPFLREPTAEPVERTWFGWRPMTWDGLPIIDRTPALNNVVVAAGHNMLGLSMAPATGRLVAEILGEQAPFLDVAPYRVGRF</sequence>
<dbReference type="SUPFAM" id="SSF54373">
    <property type="entry name" value="FAD-linked reductases, C-terminal domain"/>
    <property type="match status" value="1"/>
</dbReference>
<evidence type="ECO:0000259" key="2">
    <source>
        <dbReference type="Pfam" id="PF01266"/>
    </source>
</evidence>
<protein>
    <submittedName>
        <fullName evidence="3">D-amino acid dehydrogenase 1</fullName>
        <ecNumber evidence="3">1.4.99.-</ecNumber>
    </submittedName>
</protein>
<dbReference type="SUPFAM" id="SSF51905">
    <property type="entry name" value="FAD/NAD(P)-binding domain"/>
    <property type="match status" value="1"/>
</dbReference>
<dbReference type="GO" id="GO:0005737">
    <property type="term" value="C:cytoplasm"/>
    <property type="evidence" value="ECO:0007669"/>
    <property type="project" value="TreeGrafter"/>
</dbReference>
<dbReference type="EMBL" id="CP019082">
    <property type="protein sequence ID" value="APW63877.1"/>
    <property type="molecule type" value="Genomic_DNA"/>
</dbReference>
<evidence type="ECO:0000313" key="3">
    <source>
        <dbReference type="EMBL" id="APW63877.1"/>
    </source>
</evidence>
<proteinExistence type="predicted"/>